<reference evidence="3 4" key="1">
    <citation type="submission" date="2019-03" db="EMBL/GenBank/DDBJ databases">
        <title>Jiella endophytica sp. nov., a novel endophytic bacterium isolated from root of Ficus microcarpa Linn. f.</title>
        <authorList>
            <person name="Tuo L."/>
        </authorList>
    </citation>
    <scope>NUCLEOTIDE SEQUENCE [LARGE SCALE GENOMIC DNA]</scope>
    <source>
        <strain evidence="3 4">CBS5Q-3</strain>
    </source>
</reference>
<gene>
    <name evidence="3" type="ORF">E3C22_20315</name>
</gene>
<evidence type="ECO:0000313" key="4">
    <source>
        <dbReference type="Proteomes" id="UP000298179"/>
    </source>
</evidence>
<keyword evidence="2" id="KW-0812">Transmembrane</keyword>
<keyword evidence="4" id="KW-1185">Reference proteome</keyword>
<dbReference type="EMBL" id="SOZD01000007">
    <property type="protein sequence ID" value="TFF19119.1"/>
    <property type="molecule type" value="Genomic_DNA"/>
</dbReference>
<proteinExistence type="predicted"/>
<sequence>MADDNIVQFPDGGGPRDAGGAGGGDGMEARVAKLEAGVGHIEQDVSELRTDMKDVRDRLARLEERVSHLPGKGFIVTALIIGFAVTAGLVTFQSRIQSFVTGPKPSAASSTSQPGTP</sequence>
<feature type="region of interest" description="Disordered" evidence="1">
    <location>
        <begin position="1"/>
        <end position="27"/>
    </location>
</feature>
<evidence type="ECO:0000313" key="3">
    <source>
        <dbReference type="EMBL" id="TFF19119.1"/>
    </source>
</evidence>
<dbReference type="AlphaFoldDB" id="A0A4Y8RBI0"/>
<keyword evidence="2" id="KW-0472">Membrane</keyword>
<evidence type="ECO:0000256" key="2">
    <source>
        <dbReference type="SAM" id="Phobius"/>
    </source>
</evidence>
<dbReference type="OrthoDB" id="8456344at2"/>
<evidence type="ECO:0000256" key="1">
    <source>
        <dbReference type="SAM" id="MobiDB-lite"/>
    </source>
</evidence>
<accession>A0A4Y8RBI0</accession>
<protein>
    <submittedName>
        <fullName evidence="3">Uncharacterized protein</fullName>
    </submittedName>
</protein>
<name>A0A4Y8RBI0_9HYPH</name>
<dbReference type="Proteomes" id="UP000298179">
    <property type="component" value="Unassembled WGS sequence"/>
</dbReference>
<feature type="transmembrane region" description="Helical" evidence="2">
    <location>
        <begin position="73"/>
        <end position="92"/>
    </location>
</feature>
<keyword evidence="2" id="KW-1133">Transmembrane helix</keyword>
<dbReference type="RefSeq" id="WP_134763716.1">
    <property type="nucleotide sequence ID" value="NZ_SOZD01000007.1"/>
</dbReference>
<dbReference type="Gene3D" id="1.20.5.190">
    <property type="match status" value="1"/>
</dbReference>
<organism evidence="3 4">
    <name type="scientific">Jiella endophytica</name>
    <dbReference type="NCBI Taxonomy" id="2558362"/>
    <lineage>
        <taxon>Bacteria</taxon>
        <taxon>Pseudomonadati</taxon>
        <taxon>Pseudomonadota</taxon>
        <taxon>Alphaproteobacteria</taxon>
        <taxon>Hyphomicrobiales</taxon>
        <taxon>Aurantimonadaceae</taxon>
        <taxon>Jiella</taxon>
    </lineage>
</organism>
<comment type="caution">
    <text evidence="3">The sequence shown here is derived from an EMBL/GenBank/DDBJ whole genome shotgun (WGS) entry which is preliminary data.</text>
</comment>
<feature type="compositionally biased region" description="Gly residues" evidence="1">
    <location>
        <begin position="11"/>
        <end position="26"/>
    </location>
</feature>